<dbReference type="InterPro" id="IPR044680">
    <property type="entry name" value="EX1/2"/>
</dbReference>
<dbReference type="AlphaFoldDB" id="A0A833QJU7"/>
<dbReference type="GO" id="GO:0010343">
    <property type="term" value="P:singlet oxygen-mediated programmed cell death"/>
    <property type="evidence" value="ECO:0007669"/>
    <property type="project" value="InterPro"/>
</dbReference>
<evidence type="ECO:0000313" key="3">
    <source>
        <dbReference type="Proteomes" id="UP000623129"/>
    </source>
</evidence>
<evidence type="ECO:0000313" key="2">
    <source>
        <dbReference type="EMBL" id="KAF3327970.1"/>
    </source>
</evidence>
<reference evidence="2" key="1">
    <citation type="submission" date="2020-01" db="EMBL/GenBank/DDBJ databases">
        <title>Genome sequence of Kobresia littledalei, the first chromosome-level genome in the family Cyperaceae.</title>
        <authorList>
            <person name="Qu G."/>
        </authorList>
    </citation>
    <scope>NUCLEOTIDE SEQUENCE</scope>
    <source>
        <strain evidence="2">C.B.Clarke</strain>
        <tissue evidence="2">Leaf</tissue>
    </source>
</reference>
<feature type="region of interest" description="Disordered" evidence="1">
    <location>
        <begin position="1"/>
        <end position="22"/>
    </location>
</feature>
<dbReference type="PANTHER" id="PTHR33917:SF3">
    <property type="entry name" value="PROTEIN EXECUTER 1, CHLOROPLASTIC"/>
    <property type="match status" value="1"/>
</dbReference>
<gene>
    <name evidence="2" type="ORF">FCM35_KLT06576</name>
</gene>
<accession>A0A833QJU7</accession>
<dbReference type="Proteomes" id="UP000623129">
    <property type="component" value="Unassembled WGS sequence"/>
</dbReference>
<dbReference type="Pfam" id="PF12014">
    <property type="entry name" value="Cyclin_D1_bind"/>
    <property type="match status" value="1"/>
</dbReference>
<dbReference type="EMBL" id="SWLB01000016">
    <property type="protein sequence ID" value="KAF3327970.1"/>
    <property type="molecule type" value="Genomic_DNA"/>
</dbReference>
<evidence type="ECO:0000256" key="1">
    <source>
        <dbReference type="SAM" id="MobiDB-lite"/>
    </source>
</evidence>
<proteinExistence type="predicted"/>
<protein>
    <submittedName>
        <fullName evidence="2">Protein EXECUTER 1</fullName>
    </submittedName>
</protein>
<sequence>MASIPTTRISLSPSSSNSNPNFNPKFTSRTSAFFSNSLRPSVHPLKKHHYHHNHHHFTSTPCCRCKKYNPSGESGGIRWNLLLQDAVQSAVKRCKEYLSTYWDTLCKVEEELEELSGDKLKSKENLKSEENKVFPEREEKKEEHEWSWERWKQHIGETEENERLLQALKLQLKSAVAIEDFNSAERLKQAISIARKYDFVGRAISDLNRAIVEERYGDATDIRDHAGAGLIGWWAGLSENASDPYGLIVRITAEYGRYVAKSYSSRQLTSSSPGVPLFEVYFIKTNGELKQQAVYIKPGNTKSSEFDNLVQKATISERLLSDSLFGQGPGIEDPNIDVEEKDSSDNPNILNLSQDDTLPRFKLTIFITSSGKIDGDHIAKIFIGQILDEDDDEEEENDDEENDDGEFESDMENLSDEEIGIDEETGADAEQEIAYSSKSLRSENEKVADSLVHIPARLERKDRFSFTLHIDNDEKPKEDSGTQQLKKKNAAVIPPQQGADLVLPDLVKLGSMKKGRSVKVMFRAKIGKQHQLPDKGLIPKELGVVARYKGRGCISGADIGFKSPQWVDGELLILDGKFTRDAPVIGFFYLDSNFQIVEFFSRLILPD</sequence>
<feature type="compositionally biased region" description="Acidic residues" evidence="1">
    <location>
        <begin position="387"/>
        <end position="412"/>
    </location>
</feature>
<name>A0A833QJU7_9POAL</name>
<comment type="caution">
    <text evidence="2">The sequence shown here is derived from an EMBL/GenBank/DDBJ whole genome shotgun (WGS) entry which is preliminary data.</text>
</comment>
<keyword evidence="3" id="KW-1185">Reference proteome</keyword>
<feature type="region of interest" description="Disordered" evidence="1">
    <location>
        <begin position="326"/>
        <end position="352"/>
    </location>
</feature>
<feature type="region of interest" description="Disordered" evidence="1">
    <location>
        <begin position="386"/>
        <end position="412"/>
    </location>
</feature>
<organism evidence="2 3">
    <name type="scientific">Carex littledalei</name>
    <dbReference type="NCBI Taxonomy" id="544730"/>
    <lineage>
        <taxon>Eukaryota</taxon>
        <taxon>Viridiplantae</taxon>
        <taxon>Streptophyta</taxon>
        <taxon>Embryophyta</taxon>
        <taxon>Tracheophyta</taxon>
        <taxon>Spermatophyta</taxon>
        <taxon>Magnoliopsida</taxon>
        <taxon>Liliopsida</taxon>
        <taxon>Poales</taxon>
        <taxon>Cyperaceae</taxon>
        <taxon>Cyperoideae</taxon>
        <taxon>Cariceae</taxon>
        <taxon>Carex</taxon>
        <taxon>Carex subgen. Euthyceras</taxon>
    </lineage>
</organism>
<dbReference type="OrthoDB" id="722566at2759"/>
<dbReference type="PANTHER" id="PTHR33917">
    <property type="entry name" value="PROTEIN EXECUTER 1, CHLOROPLASTIC"/>
    <property type="match status" value="1"/>
</dbReference>
<dbReference type="GO" id="GO:0042651">
    <property type="term" value="C:thylakoid membrane"/>
    <property type="evidence" value="ECO:0007669"/>
    <property type="project" value="TreeGrafter"/>
</dbReference>